<name>A0A565A6S0_PLAVI</name>
<dbReference type="Proteomes" id="UP000220605">
    <property type="component" value="Unassembled WGS sequence"/>
</dbReference>
<keyword evidence="1" id="KW-0472">Membrane</keyword>
<evidence type="ECO:0000256" key="1">
    <source>
        <dbReference type="SAM" id="Phobius"/>
    </source>
</evidence>
<dbReference type="VEuPathDB" id="PlasmoDB:PVPAM_010012000"/>
<dbReference type="VEuPathDB" id="PlasmoDB:PVP01_0005970"/>
<dbReference type="Pfam" id="PF12420">
    <property type="entry name" value="DUF3671"/>
    <property type="match status" value="1"/>
</dbReference>
<feature type="transmembrane region" description="Helical" evidence="1">
    <location>
        <begin position="167"/>
        <end position="190"/>
    </location>
</feature>
<gene>
    <name evidence="2" type="ORF">PVP01_0005970</name>
</gene>
<evidence type="ECO:0008006" key="3">
    <source>
        <dbReference type="Google" id="ProtNLM"/>
    </source>
</evidence>
<accession>A0A565A6S0</accession>
<evidence type="ECO:0000313" key="2">
    <source>
        <dbReference type="EMBL" id="VUZ99884.1"/>
    </source>
</evidence>
<dbReference type="InterPro" id="IPR022139">
    <property type="entry name" value="Fam-L/Fam-M-like_plasmodium"/>
</dbReference>
<organism evidence="2">
    <name type="scientific">Plasmodium vivax</name>
    <name type="common">malaria parasite P. vivax</name>
    <dbReference type="NCBI Taxonomy" id="5855"/>
    <lineage>
        <taxon>Eukaryota</taxon>
        <taxon>Sar</taxon>
        <taxon>Alveolata</taxon>
        <taxon>Apicomplexa</taxon>
        <taxon>Aconoidasida</taxon>
        <taxon>Haemosporida</taxon>
        <taxon>Plasmodiidae</taxon>
        <taxon>Plasmodium</taxon>
        <taxon>Plasmodium (Plasmodium)</taxon>
    </lineage>
</organism>
<dbReference type="EMBL" id="FLZR02000018">
    <property type="protein sequence ID" value="VUZ99884.1"/>
    <property type="molecule type" value="Genomic_DNA"/>
</dbReference>
<protein>
    <recommendedName>
        <fullName evidence="3">Variable surface protein</fullName>
    </recommendedName>
</protein>
<dbReference type="VEuPathDB" id="PlasmoDB:PVW1_000011100"/>
<proteinExistence type="predicted"/>
<keyword evidence="1" id="KW-1133">Transmembrane helix</keyword>
<keyword evidence="1" id="KW-0812">Transmembrane</keyword>
<reference evidence="2" key="1">
    <citation type="submission" date="2016-07" db="EMBL/GenBank/DDBJ databases">
        <authorList>
            <consortium name="Pathogen Informatics"/>
        </authorList>
    </citation>
    <scope>NUCLEOTIDE SEQUENCE</scope>
</reference>
<dbReference type="AlphaFoldDB" id="A0A565A6S0"/>
<sequence length="260" mass="31016">MTVSKRINMNNITALHFFTKIVAFIILSWACPCNNDEYALSKILKNGNKVNISLYMRTHRLLANHVYKSELKNPSLKYEIQDGENNDKSVYNNEDEPLYENLKQVRSNSLEDYKRRYSYRYAKKKGLSKLDCYLENRVFNTIDKIYSLAKITNNNKKRFKRKLYEKYGLPIILYSLYPLFGLIVPIIFYYDKHWYVKCNANDRYDSDTSKHTECTFMSNEFLILHNIYFCSLFFIYVSVIIYIFIKVKKYHKLKKGGTNV</sequence>
<feature type="transmembrane region" description="Helical" evidence="1">
    <location>
        <begin position="226"/>
        <end position="245"/>
    </location>
</feature>